<sequence length="137" mass="15877">MLIPVNKVTDNLYRFTIDLNLTPEGFENNLEHSNWRRLLLTGNSYAELGCPTVDDHIDPRIALMRLRQIYPERTCGHISVSGNDKDRMYCDLKPHGPHAHILKYLDSIRKLFVSPRLIFNEDSEIVNIITFDVVEVN</sequence>
<accession>A0A1Y0SW74</accession>
<name>A0A1Y0SW74_9CAUD</name>
<protein>
    <submittedName>
        <fullName evidence="1">Uncharacterized protein</fullName>
    </submittedName>
</protein>
<evidence type="ECO:0000313" key="1">
    <source>
        <dbReference type="EMBL" id="ARV76824.1"/>
    </source>
</evidence>
<organism evidence="1 2">
    <name type="scientific">Pseudomonas phage Phabio</name>
    <dbReference type="NCBI Taxonomy" id="2006668"/>
    <lineage>
        <taxon>Viruses</taxon>
        <taxon>Duplodnaviria</taxon>
        <taxon>Heunggongvirae</taxon>
        <taxon>Uroviricota</taxon>
        <taxon>Caudoviricetes</taxon>
        <taxon>Chimalliviridae</taxon>
        <taxon>Phabiovirus</taxon>
        <taxon>Phabiovirus phabio</taxon>
    </lineage>
</organism>
<proteinExistence type="predicted"/>
<reference evidence="1 2" key="1">
    <citation type="submission" date="2017-05" db="EMBL/GenBank/DDBJ databases">
        <authorList>
            <person name="Song R."/>
            <person name="Chenine A.L."/>
            <person name="Ruprecht R.M."/>
        </authorList>
    </citation>
    <scope>NUCLEOTIDE SEQUENCE [LARGE SCALE GENOMIC DNA]</scope>
</reference>
<dbReference type="Proteomes" id="UP000225448">
    <property type="component" value="Segment"/>
</dbReference>
<dbReference type="EMBL" id="MF042360">
    <property type="protein sequence ID" value="ARV76824.1"/>
    <property type="molecule type" value="Genomic_DNA"/>
</dbReference>
<keyword evidence="2" id="KW-1185">Reference proteome</keyword>
<evidence type="ECO:0000313" key="2">
    <source>
        <dbReference type="Proteomes" id="UP000225448"/>
    </source>
</evidence>
<gene>
    <name evidence="1" type="ORF">PHABIO_193</name>
</gene>